<feature type="region of interest" description="Disordered" evidence="1">
    <location>
        <begin position="153"/>
        <end position="178"/>
    </location>
</feature>
<dbReference type="KEGG" id="cci:CC1G_12967"/>
<evidence type="ECO:0000256" key="1">
    <source>
        <dbReference type="SAM" id="MobiDB-lite"/>
    </source>
</evidence>
<dbReference type="GeneID" id="6009868"/>
<name>A8NFU9_COPC7</name>
<sequence>MTSSKSLNRVCNDDVLDKLEELSIINIDSDEDDSPSYGSASLPTPEAPHVDFTVRASPYDCQTPVQYWYSGEYANSAERMEPVKPPGAPLLKDMDSFTEGTGCGSFEDLPSTLNHEDSDLVYPTTEETLSLLPPPDSLLAYIEQWRSDILEEPSLPVKRPRSPSPEDDRSARRTRPRIRAVSLPATFKAYTQSIGFCTTRRLGSLFPRNTSTQHGMSSWHGRPLQKSPWLTPSHIPPPT</sequence>
<dbReference type="Proteomes" id="UP000001861">
    <property type="component" value="Unassembled WGS sequence"/>
</dbReference>
<dbReference type="OrthoDB" id="2903551at2759"/>
<accession>A8NFU9</accession>
<dbReference type="RefSeq" id="XP_001833374.2">
    <property type="nucleotide sequence ID" value="XM_001833322.2"/>
</dbReference>
<dbReference type="OMA" id="HETPNAN"/>
<evidence type="ECO:0000313" key="3">
    <source>
        <dbReference type="Proteomes" id="UP000001861"/>
    </source>
</evidence>
<dbReference type="VEuPathDB" id="FungiDB:CC1G_12967"/>
<reference evidence="2 3" key="1">
    <citation type="journal article" date="2010" name="Proc. Natl. Acad. Sci. U.S.A.">
        <title>Insights into evolution of multicellular fungi from the assembled chromosomes of the mushroom Coprinopsis cinerea (Coprinus cinereus).</title>
        <authorList>
            <person name="Stajich J.E."/>
            <person name="Wilke S.K."/>
            <person name="Ahren D."/>
            <person name="Au C.H."/>
            <person name="Birren B.W."/>
            <person name="Borodovsky M."/>
            <person name="Burns C."/>
            <person name="Canback B."/>
            <person name="Casselton L.A."/>
            <person name="Cheng C.K."/>
            <person name="Deng J."/>
            <person name="Dietrich F.S."/>
            <person name="Fargo D.C."/>
            <person name="Farman M.L."/>
            <person name="Gathman A.C."/>
            <person name="Goldberg J."/>
            <person name="Guigo R."/>
            <person name="Hoegger P.J."/>
            <person name="Hooker J.B."/>
            <person name="Huggins A."/>
            <person name="James T.Y."/>
            <person name="Kamada T."/>
            <person name="Kilaru S."/>
            <person name="Kodira C."/>
            <person name="Kues U."/>
            <person name="Kupfer D."/>
            <person name="Kwan H.S."/>
            <person name="Lomsadze A."/>
            <person name="Li W."/>
            <person name="Lilly W.W."/>
            <person name="Ma L.J."/>
            <person name="Mackey A.J."/>
            <person name="Manning G."/>
            <person name="Martin F."/>
            <person name="Muraguchi H."/>
            <person name="Natvig D.O."/>
            <person name="Palmerini H."/>
            <person name="Ramesh M.A."/>
            <person name="Rehmeyer C.J."/>
            <person name="Roe B.A."/>
            <person name="Shenoy N."/>
            <person name="Stanke M."/>
            <person name="Ter-Hovhannisyan V."/>
            <person name="Tunlid A."/>
            <person name="Velagapudi R."/>
            <person name="Vision T.J."/>
            <person name="Zeng Q."/>
            <person name="Zolan M.E."/>
            <person name="Pukkila P.J."/>
        </authorList>
    </citation>
    <scope>NUCLEOTIDE SEQUENCE [LARGE SCALE GENOMIC DNA]</scope>
    <source>
        <strain evidence="3">Okayama-7 / 130 / ATCC MYA-4618 / FGSC 9003</strain>
    </source>
</reference>
<dbReference type="InParanoid" id="A8NFU9"/>
<comment type="caution">
    <text evidence="2">The sequence shown here is derived from an EMBL/GenBank/DDBJ whole genome shotgun (WGS) entry which is preliminary data.</text>
</comment>
<dbReference type="HOGENOM" id="CLU_1161063_0_0_1"/>
<organism evidence="2 3">
    <name type="scientific">Coprinopsis cinerea (strain Okayama-7 / 130 / ATCC MYA-4618 / FGSC 9003)</name>
    <name type="common">Inky cap fungus</name>
    <name type="synonym">Hormographiella aspergillata</name>
    <dbReference type="NCBI Taxonomy" id="240176"/>
    <lineage>
        <taxon>Eukaryota</taxon>
        <taxon>Fungi</taxon>
        <taxon>Dikarya</taxon>
        <taxon>Basidiomycota</taxon>
        <taxon>Agaricomycotina</taxon>
        <taxon>Agaricomycetes</taxon>
        <taxon>Agaricomycetidae</taxon>
        <taxon>Agaricales</taxon>
        <taxon>Agaricineae</taxon>
        <taxon>Psathyrellaceae</taxon>
        <taxon>Coprinopsis</taxon>
    </lineage>
</organism>
<dbReference type="AlphaFoldDB" id="A8NFU9"/>
<protein>
    <submittedName>
        <fullName evidence="2">Uncharacterized protein</fullName>
    </submittedName>
</protein>
<gene>
    <name evidence="2" type="ORF">CC1G_12967</name>
</gene>
<dbReference type="eggNOG" id="ENOG502R8FZ">
    <property type="taxonomic scope" value="Eukaryota"/>
</dbReference>
<evidence type="ECO:0000313" key="2">
    <source>
        <dbReference type="EMBL" id="EAU88449.2"/>
    </source>
</evidence>
<proteinExistence type="predicted"/>
<dbReference type="EMBL" id="AACS02000002">
    <property type="protein sequence ID" value="EAU88449.2"/>
    <property type="molecule type" value="Genomic_DNA"/>
</dbReference>
<feature type="region of interest" description="Disordered" evidence="1">
    <location>
        <begin position="26"/>
        <end position="48"/>
    </location>
</feature>
<keyword evidence="3" id="KW-1185">Reference proteome</keyword>
<feature type="region of interest" description="Disordered" evidence="1">
    <location>
        <begin position="208"/>
        <end position="239"/>
    </location>
</feature>